<protein>
    <submittedName>
        <fullName evidence="1">Uncharacterized protein</fullName>
    </submittedName>
</protein>
<dbReference type="Proteomes" id="UP001172155">
    <property type="component" value="Unassembled WGS sequence"/>
</dbReference>
<comment type="caution">
    <text evidence="1">The sequence shown here is derived from an EMBL/GenBank/DDBJ whole genome shotgun (WGS) entry which is preliminary data.</text>
</comment>
<gene>
    <name evidence="1" type="ORF">B0T18DRAFT_395093</name>
</gene>
<name>A0AA40BR74_9PEZI</name>
<evidence type="ECO:0000313" key="2">
    <source>
        <dbReference type="Proteomes" id="UP001172155"/>
    </source>
</evidence>
<evidence type="ECO:0000313" key="1">
    <source>
        <dbReference type="EMBL" id="KAK0738872.1"/>
    </source>
</evidence>
<dbReference type="AlphaFoldDB" id="A0AA40BR74"/>
<reference evidence="1" key="1">
    <citation type="submission" date="2023-06" db="EMBL/GenBank/DDBJ databases">
        <title>Genome-scale phylogeny and comparative genomics of the fungal order Sordariales.</title>
        <authorList>
            <consortium name="Lawrence Berkeley National Laboratory"/>
            <person name="Hensen N."/>
            <person name="Bonometti L."/>
            <person name="Westerberg I."/>
            <person name="Brannstrom I.O."/>
            <person name="Guillou S."/>
            <person name="Cros-Aarteil S."/>
            <person name="Calhoun S."/>
            <person name="Haridas S."/>
            <person name="Kuo A."/>
            <person name="Mondo S."/>
            <person name="Pangilinan J."/>
            <person name="Riley R."/>
            <person name="LaButti K."/>
            <person name="Andreopoulos B."/>
            <person name="Lipzen A."/>
            <person name="Chen C."/>
            <person name="Yanf M."/>
            <person name="Daum C."/>
            <person name="Ng V."/>
            <person name="Clum A."/>
            <person name="Steindorff A."/>
            <person name="Ohm R."/>
            <person name="Martin F."/>
            <person name="Silar P."/>
            <person name="Natvig D."/>
            <person name="Lalanne C."/>
            <person name="Gautier V."/>
            <person name="Ament-velasquez S.L."/>
            <person name="Kruys A."/>
            <person name="Hutchinson M.I."/>
            <person name="Powell A.J."/>
            <person name="Barry K."/>
            <person name="Miller A.N."/>
            <person name="Grigoriev I.V."/>
            <person name="Debuchy R."/>
            <person name="Gladieux P."/>
            <person name="Thoren M.H."/>
            <person name="Johannesson H."/>
        </authorList>
    </citation>
    <scope>NUCLEOTIDE SEQUENCE</scope>
    <source>
        <strain evidence="1">SMH3187-1</strain>
    </source>
</reference>
<dbReference type="EMBL" id="JAUKUD010000007">
    <property type="protein sequence ID" value="KAK0738872.1"/>
    <property type="molecule type" value="Genomic_DNA"/>
</dbReference>
<accession>A0AA40BR74</accession>
<keyword evidence="2" id="KW-1185">Reference proteome</keyword>
<organism evidence="1 2">
    <name type="scientific">Schizothecium vesticola</name>
    <dbReference type="NCBI Taxonomy" id="314040"/>
    <lineage>
        <taxon>Eukaryota</taxon>
        <taxon>Fungi</taxon>
        <taxon>Dikarya</taxon>
        <taxon>Ascomycota</taxon>
        <taxon>Pezizomycotina</taxon>
        <taxon>Sordariomycetes</taxon>
        <taxon>Sordariomycetidae</taxon>
        <taxon>Sordariales</taxon>
        <taxon>Schizotheciaceae</taxon>
        <taxon>Schizothecium</taxon>
    </lineage>
</organism>
<sequence length="116" mass="12381">MRRTLLALLVRGEPLIAASEGHGAVSSLRYHLNAGEPPICYRPFRREHVQNPPSKEDPDVSVPEPGATLRVMPGGLSASLRLHTEGVLLSGLGQGVAAGQVQYRLSISVEASHLDP</sequence>
<proteinExistence type="predicted"/>